<dbReference type="InterPro" id="IPR000389">
    <property type="entry name" value="Small_hydrophilic_seed_prot"/>
</dbReference>
<evidence type="ECO:0000256" key="1">
    <source>
        <dbReference type="ARBA" id="ARBA00006863"/>
    </source>
</evidence>
<dbReference type="GO" id="GO:0009737">
    <property type="term" value="P:response to abscisic acid"/>
    <property type="evidence" value="ECO:0007669"/>
    <property type="project" value="TreeGrafter"/>
</dbReference>
<gene>
    <name evidence="3" type="ORF">TRITD_1Av1G143760</name>
</gene>
<proteinExistence type="inferred from homology"/>
<evidence type="ECO:0000313" key="3">
    <source>
        <dbReference type="EMBL" id="VAH06479.1"/>
    </source>
</evidence>
<feature type="compositionally biased region" description="Basic and acidic residues" evidence="2">
    <location>
        <begin position="73"/>
        <end position="93"/>
    </location>
</feature>
<dbReference type="GO" id="GO:0005829">
    <property type="term" value="C:cytosol"/>
    <property type="evidence" value="ECO:0007669"/>
    <property type="project" value="TreeGrafter"/>
</dbReference>
<protein>
    <submittedName>
        <fullName evidence="3">Uncharacterized protein</fullName>
    </submittedName>
</protein>
<organism evidence="3 4">
    <name type="scientific">Triticum turgidum subsp. durum</name>
    <name type="common">Durum wheat</name>
    <name type="synonym">Triticum durum</name>
    <dbReference type="NCBI Taxonomy" id="4567"/>
    <lineage>
        <taxon>Eukaryota</taxon>
        <taxon>Viridiplantae</taxon>
        <taxon>Streptophyta</taxon>
        <taxon>Embryophyta</taxon>
        <taxon>Tracheophyta</taxon>
        <taxon>Spermatophyta</taxon>
        <taxon>Magnoliopsida</taxon>
        <taxon>Liliopsida</taxon>
        <taxon>Poales</taxon>
        <taxon>Poaceae</taxon>
        <taxon>BOP clade</taxon>
        <taxon>Pooideae</taxon>
        <taxon>Triticodae</taxon>
        <taxon>Triticeae</taxon>
        <taxon>Triticinae</taxon>
        <taxon>Triticum</taxon>
    </lineage>
</organism>
<keyword evidence="4" id="KW-1185">Reference proteome</keyword>
<dbReference type="Pfam" id="PF00477">
    <property type="entry name" value="LEA_5"/>
    <property type="match status" value="1"/>
</dbReference>
<reference evidence="3 4" key="1">
    <citation type="submission" date="2017-09" db="EMBL/GenBank/DDBJ databases">
        <authorList>
            <consortium name="International Durum Wheat Genome Sequencing Consortium (IDWGSC)"/>
            <person name="Milanesi L."/>
        </authorList>
    </citation>
    <scope>NUCLEOTIDE SEQUENCE [LARGE SCALE GENOMIC DNA]</scope>
    <source>
        <strain evidence="4">cv. Svevo</strain>
    </source>
</reference>
<dbReference type="EMBL" id="LT934111">
    <property type="protein sequence ID" value="VAH06479.1"/>
    <property type="molecule type" value="Genomic_DNA"/>
</dbReference>
<comment type="similarity">
    <text evidence="1">Belongs to the small hydrophilic plant seed protein family.</text>
</comment>
<accession>A0A9R0QAU9</accession>
<dbReference type="AlphaFoldDB" id="A0A9R0QAU9"/>
<dbReference type="InterPro" id="IPR022377">
    <property type="entry name" value="Sm_Hydphi_plant_seed_CS"/>
</dbReference>
<dbReference type="PANTHER" id="PTHR34671:SF19">
    <property type="entry name" value="EMBRYONIC ABUNDANT PROTEIN 1"/>
    <property type="match status" value="1"/>
</dbReference>
<name>A0A9R0QAU9_TRITD</name>
<dbReference type="PROSITE" id="PS00431">
    <property type="entry name" value="SMALL_HYDR_PLANT_SEED"/>
    <property type="match status" value="1"/>
</dbReference>
<dbReference type="Proteomes" id="UP000324705">
    <property type="component" value="Chromosome 1A"/>
</dbReference>
<dbReference type="InterPro" id="IPR038956">
    <property type="entry name" value="LEA_5"/>
</dbReference>
<feature type="compositionally biased region" description="Basic and acidic residues" evidence="2">
    <location>
        <begin position="7"/>
        <end position="19"/>
    </location>
</feature>
<evidence type="ECO:0000313" key="4">
    <source>
        <dbReference type="Proteomes" id="UP000324705"/>
    </source>
</evidence>
<evidence type="ECO:0000256" key="2">
    <source>
        <dbReference type="SAM" id="MobiDB-lite"/>
    </source>
</evidence>
<dbReference type="Gramene" id="TRITD1Av1G143760.1">
    <property type="protein sequence ID" value="TRITD1Av1G143760.1"/>
    <property type="gene ID" value="TRITD1Av1G143760"/>
</dbReference>
<feature type="compositionally biased region" description="Basic and acidic residues" evidence="2">
    <location>
        <begin position="32"/>
        <end position="62"/>
    </location>
</feature>
<feature type="region of interest" description="Disordered" evidence="2">
    <location>
        <begin position="1"/>
        <end position="93"/>
    </location>
</feature>
<dbReference type="PANTHER" id="PTHR34671">
    <property type="entry name" value="EM-LIKE PROTEIN GEA1"/>
    <property type="match status" value="1"/>
</dbReference>
<sequence>MASGQQERSELDRMAREGETVVPGGTGGKSLEAQEHLADGRSRGGETRKEQLGEEGYREMGRKGGLSTMEESGGERAAREGIEIDESKFKTKS</sequence>